<reference evidence="2" key="1">
    <citation type="submission" date="2022-03" db="EMBL/GenBank/DDBJ databases">
        <title>Genome Identification and Characterization of new species Bdellovibrio reynosense LBG001 sp. nov. from a Mexico soil sample.</title>
        <authorList>
            <person name="Camilli A."/>
            <person name="Ajao Y."/>
            <person name="Guo X."/>
        </authorList>
    </citation>
    <scope>NUCLEOTIDE SEQUENCE</scope>
    <source>
        <strain evidence="2">LBG001</strain>
    </source>
</reference>
<gene>
    <name evidence="2" type="ORF">MNR06_13115</name>
</gene>
<evidence type="ECO:0000313" key="2">
    <source>
        <dbReference type="EMBL" id="UOF00637.1"/>
    </source>
</evidence>
<name>A0ABY4C6N1_9BACT</name>
<proteinExistence type="predicted"/>
<evidence type="ECO:0000313" key="3">
    <source>
        <dbReference type="Proteomes" id="UP000830116"/>
    </source>
</evidence>
<feature type="signal peptide" evidence="1">
    <location>
        <begin position="1"/>
        <end position="21"/>
    </location>
</feature>
<dbReference type="RefSeq" id="WP_243536786.1">
    <property type="nucleotide sequence ID" value="NZ_CP093442.1"/>
</dbReference>
<dbReference type="EMBL" id="CP093442">
    <property type="protein sequence ID" value="UOF00637.1"/>
    <property type="molecule type" value="Genomic_DNA"/>
</dbReference>
<evidence type="ECO:0000256" key="1">
    <source>
        <dbReference type="SAM" id="SignalP"/>
    </source>
</evidence>
<dbReference type="Proteomes" id="UP000830116">
    <property type="component" value="Chromosome"/>
</dbReference>
<protein>
    <submittedName>
        <fullName evidence="2">Uncharacterized protein</fullName>
    </submittedName>
</protein>
<sequence>MKNLVGLFVLGALFSVQTAGAANFPKCSVILKDKSGISETTIELALVMYPKSDLAAYVYHGTVGSFDINVSTCDGTYNAFITGKNGTKSSVSTETSFKLGLALPSESIQVSCNQ</sequence>
<feature type="chain" id="PRO_5046014426" evidence="1">
    <location>
        <begin position="22"/>
        <end position="114"/>
    </location>
</feature>
<keyword evidence="1" id="KW-0732">Signal</keyword>
<keyword evidence="3" id="KW-1185">Reference proteome</keyword>
<organism evidence="2 3">
    <name type="scientific">Bdellovibrio reynosensis</name>
    <dbReference type="NCBI Taxonomy" id="2835041"/>
    <lineage>
        <taxon>Bacteria</taxon>
        <taxon>Pseudomonadati</taxon>
        <taxon>Bdellovibrionota</taxon>
        <taxon>Bdellovibrionia</taxon>
        <taxon>Bdellovibrionales</taxon>
        <taxon>Pseudobdellovibrionaceae</taxon>
        <taxon>Bdellovibrio</taxon>
    </lineage>
</organism>
<accession>A0ABY4C6N1</accession>